<dbReference type="OrthoDB" id="9813375at2"/>
<evidence type="ECO:0000313" key="9">
    <source>
        <dbReference type="Proteomes" id="UP000027284"/>
    </source>
</evidence>
<dbReference type="GO" id="GO:0043093">
    <property type="term" value="P:FtsZ-dependent cytokinesis"/>
    <property type="evidence" value="ECO:0007669"/>
    <property type="project" value="UniProtKB-UniRule"/>
</dbReference>
<evidence type="ECO:0000256" key="1">
    <source>
        <dbReference type="ARBA" id="ARBA00009690"/>
    </source>
</evidence>
<evidence type="ECO:0000259" key="7">
    <source>
        <dbReference type="SMART" id="SM00865"/>
    </source>
</evidence>
<dbReference type="InterPro" id="IPR003008">
    <property type="entry name" value="Tubulin_FtsZ_GTPase"/>
</dbReference>
<comment type="caution">
    <text evidence="8">The sequence shown here is derived from an EMBL/GenBank/DDBJ whole genome shotgun (WGS) entry which is preliminary data.</text>
</comment>
<evidence type="ECO:0000256" key="2">
    <source>
        <dbReference type="ARBA" id="ARBA00022741"/>
    </source>
</evidence>
<evidence type="ECO:0000256" key="5">
    <source>
        <dbReference type="NCBIfam" id="TIGR00065"/>
    </source>
</evidence>
<dbReference type="SUPFAM" id="SSF55307">
    <property type="entry name" value="Tubulin C-terminal domain-like"/>
    <property type="match status" value="1"/>
</dbReference>
<dbReference type="SMART" id="SM00864">
    <property type="entry name" value="Tubulin"/>
    <property type="match status" value="1"/>
</dbReference>
<dbReference type="RefSeq" id="WP_053334738.1">
    <property type="nucleotide sequence ID" value="NZ_JMFG01000003.1"/>
</dbReference>
<dbReference type="InterPro" id="IPR037103">
    <property type="entry name" value="Tubulin/FtsZ-like_C"/>
</dbReference>
<organism evidence="8 9">
    <name type="scientific">Thermoanaerobaculum aquaticum</name>
    <dbReference type="NCBI Taxonomy" id="1312852"/>
    <lineage>
        <taxon>Bacteria</taxon>
        <taxon>Pseudomonadati</taxon>
        <taxon>Acidobacteriota</taxon>
        <taxon>Thermoanaerobaculia</taxon>
        <taxon>Thermoanaerobaculales</taxon>
        <taxon>Thermoanaerobaculaceae</taxon>
        <taxon>Thermoanaerobaculum</taxon>
    </lineage>
</organism>
<dbReference type="PANTHER" id="PTHR30314">
    <property type="entry name" value="CELL DIVISION PROTEIN FTSZ-RELATED"/>
    <property type="match status" value="1"/>
</dbReference>
<comment type="subunit">
    <text evidence="4">Homodimer. Polymerizes to form a dynamic ring structure in a strictly GTP-dependent manner. Interacts directly with several other division proteins.</text>
</comment>
<feature type="binding site" evidence="4">
    <location>
        <begin position="121"/>
        <end position="123"/>
    </location>
    <ligand>
        <name>GTP</name>
        <dbReference type="ChEBI" id="CHEBI:37565"/>
    </ligand>
</feature>
<dbReference type="PRINTS" id="PR00423">
    <property type="entry name" value="CELLDVISFTSZ"/>
</dbReference>
<protein>
    <recommendedName>
        <fullName evidence="4 5">Cell division protein FtsZ</fullName>
    </recommendedName>
</protein>
<reference evidence="8 9" key="1">
    <citation type="submission" date="2014-04" db="EMBL/GenBank/DDBJ databases">
        <title>The Genome Sequence of Thermoanaerobaculum aquaticum MP-01, The First Cultivated Group 23 Acidobacterium.</title>
        <authorList>
            <person name="Stamps B.W."/>
            <person name="Losey N.A."/>
            <person name="Lawson P.A."/>
            <person name="Stevenson B.S."/>
        </authorList>
    </citation>
    <scope>NUCLEOTIDE SEQUENCE [LARGE SCALE GENOMIC DNA]</scope>
    <source>
        <strain evidence="8 9">MP-01</strain>
    </source>
</reference>
<feature type="domain" description="Tubulin/FtsZ GTPase" evidence="6">
    <location>
        <begin position="24"/>
        <end position="218"/>
    </location>
</feature>
<sequence length="386" mass="40504">MIILDDVHDEKPAIVPDEEQSPAVLKVVGVGGGGCNAINRMIRAGVKGVEFIAVNTDAQSLSRCAAPTKIQLQTPNTRGRALGAGGNPKVGKEAALNKTDELLEVLTGADMVFIAAGMGGGTGTGVAPVIGTLAKEAGALTVAVVNTPFSFEASERMRIAQQGLAELAGCVDTLIVVPNARLEEMAPANITITEAFLLADQALHHGVQGISEIINEVGVINRDFADVKAVLEGGGMALMGIGVSSGEHRALEAAQNAVASPLLDGIALHGAQRVLVNFVAGPDATLGEIKEAARWIREQCAENCLYLFGYVQRENFDNQIQVTLIATGFAGMEQPENKSASRAEVKKSEVASLNPFLPTTSDTPNFGVQIRPDDFHLPTVLRQQLD</sequence>
<dbReference type="SUPFAM" id="SSF52490">
    <property type="entry name" value="Tubulin nucleotide-binding domain-like"/>
    <property type="match status" value="1"/>
</dbReference>
<keyword evidence="4" id="KW-0132">Cell division</keyword>
<feature type="domain" description="Tubulin/FtsZ 2-layer sandwich" evidence="7">
    <location>
        <begin position="220"/>
        <end position="338"/>
    </location>
</feature>
<dbReference type="GO" id="GO:0051258">
    <property type="term" value="P:protein polymerization"/>
    <property type="evidence" value="ECO:0007669"/>
    <property type="project" value="UniProtKB-UniRule"/>
</dbReference>
<dbReference type="AlphaFoldDB" id="A0A062XQE5"/>
<dbReference type="InterPro" id="IPR024757">
    <property type="entry name" value="FtsZ_C"/>
</dbReference>
<dbReference type="Proteomes" id="UP000027284">
    <property type="component" value="Unassembled WGS sequence"/>
</dbReference>
<dbReference type="PANTHER" id="PTHR30314:SF3">
    <property type="entry name" value="MITOCHONDRIAL DIVISION PROTEIN FSZA"/>
    <property type="match status" value="1"/>
</dbReference>
<feature type="binding site" evidence="4">
    <location>
        <position position="156"/>
    </location>
    <ligand>
        <name>GTP</name>
        <dbReference type="ChEBI" id="CHEBI:37565"/>
    </ligand>
</feature>
<dbReference type="Gene3D" id="3.30.1330.20">
    <property type="entry name" value="Tubulin/FtsZ, C-terminal domain"/>
    <property type="match status" value="1"/>
</dbReference>
<feature type="binding site" evidence="4">
    <location>
        <position position="152"/>
    </location>
    <ligand>
        <name>GTP</name>
        <dbReference type="ChEBI" id="CHEBI:37565"/>
    </ligand>
</feature>
<keyword evidence="3 4" id="KW-0342">GTP-binding</keyword>
<dbReference type="GO" id="GO:0005737">
    <property type="term" value="C:cytoplasm"/>
    <property type="evidence" value="ECO:0007669"/>
    <property type="project" value="UniProtKB-SubCell"/>
</dbReference>
<evidence type="ECO:0000256" key="3">
    <source>
        <dbReference type="ARBA" id="ARBA00023134"/>
    </source>
</evidence>
<dbReference type="STRING" id="1312852.EG19_07540"/>
<dbReference type="GO" id="GO:0005525">
    <property type="term" value="F:GTP binding"/>
    <property type="evidence" value="ECO:0007669"/>
    <property type="project" value="UniProtKB-UniRule"/>
</dbReference>
<feature type="binding site" evidence="4">
    <location>
        <position position="200"/>
    </location>
    <ligand>
        <name>GTP</name>
        <dbReference type="ChEBI" id="CHEBI:37565"/>
    </ligand>
</feature>
<dbReference type="InterPro" id="IPR000158">
    <property type="entry name" value="Cell_div_FtsZ"/>
</dbReference>
<keyword evidence="4" id="KW-0717">Septation</keyword>
<comment type="function">
    <text evidence="4">Essential cell division protein that forms a contractile ring structure (Z ring) at the future cell division site. The regulation of the ring assembly controls the timing and the location of cell division. One of the functions of the FtsZ ring is to recruit other cell division proteins to the septum to produce a new cell wall between the dividing cells. Binds GTP and shows GTPase activity.</text>
</comment>
<accession>A0A062XQE5</accession>
<keyword evidence="9" id="KW-1185">Reference proteome</keyword>
<proteinExistence type="inferred from homology"/>
<dbReference type="InterPro" id="IPR036525">
    <property type="entry name" value="Tubulin/FtsZ_GTPase_sf"/>
</dbReference>
<gene>
    <name evidence="4" type="primary">ftsZ</name>
    <name evidence="8" type="ORF">EG19_07540</name>
</gene>
<keyword evidence="2 4" id="KW-0547">Nucleotide-binding</keyword>
<dbReference type="Pfam" id="PF12327">
    <property type="entry name" value="FtsZ_C"/>
    <property type="match status" value="1"/>
</dbReference>
<dbReference type="GO" id="GO:0000917">
    <property type="term" value="P:division septum assembly"/>
    <property type="evidence" value="ECO:0007669"/>
    <property type="project" value="UniProtKB-KW"/>
</dbReference>
<evidence type="ECO:0000259" key="6">
    <source>
        <dbReference type="SMART" id="SM00864"/>
    </source>
</evidence>
<comment type="similarity">
    <text evidence="1 4">Belongs to the FtsZ family.</text>
</comment>
<dbReference type="InterPro" id="IPR045061">
    <property type="entry name" value="FtsZ/CetZ"/>
</dbReference>
<dbReference type="SMART" id="SM00865">
    <property type="entry name" value="Tubulin_C"/>
    <property type="match status" value="1"/>
</dbReference>
<dbReference type="GO" id="GO:0032153">
    <property type="term" value="C:cell division site"/>
    <property type="evidence" value="ECO:0007669"/>
    <property type="project" value="UniProtKB-UniRule"/>
</dbReference>
<dbReference type="InterPro" id="IPR018316">
    <property type="entry name" value="Tubulin/FtsZ_2-layer-sand-dom"/>
</dbReference>
<dbReference type="Gene3D" id="3.40.50.1440">
    <property type="entry name" value="Tubulin/FtsZ, GTPase domain"/>
    <property type="match status" value="1"/>
</dbReference>
<evidence type="ECO:0000313" key="8">
    <source>
        <dbReference type="EMBL" id="KDA54832.1"/>
    </source>
</evidence>
<evidence type="ECO:0000256" key="4">
    <source>
        <dbReference type="HAMAP-Rule" id="MF_00909"/>
    </source>
</evidence>
<dbReference type="GO" id="GO:0003924">
    <property type="term" value="F:GTPase activity"/>
    <property type="evidence" value="ECO:0007669"/>
    <property type="project" value="UniProtKB-UniRule"/>
</dbReference>
<dbReference type="EMBL" id="JMFG01000003">
    <property type="protein sequence ID" value="KDA54832.1"/>
    <property type="molecule type" value="Genomic_DNA"/>
</dbReference>
<name>A0A062XQE5_9BACT</name>
<dbReference type="CDD" id="cd02201">
    <property type="entry name" value="FtsZ_type1"/>
    <property type="match status" value="1"/>
</dbReference>
<keyword evidence="4" id="KW-0963">Cytoplasm</keyword>
<dbReference type="Pfam" id="PF00091">
    <property type="entry name" value="Tubulin"/>
    <property type="match status" value="1"/>
</dbReference>
<dbReference type="FunFam" id="3.40.50.1440:FF:000001">
    <property type="entry name" value="Cell division protein FtsZ"/>
    <property type="match status" value="1"/>
</dbReference>
<keyword evidence="4" id="KW-0131">Cell cycle</keyword>
<dbReference type="InterPro" id="IPR008280">
    <property type="entry name" value="Tub_FtsZ_C"/>
</dbReference>
<dbReference type="HAMAP" id="MF_00909">
    <property type="entry name" value="FtsZ"/>
    <property type="match status" value="1"/>
</dbReference>
<feature type="binding site" evidence="4">
    <location>
        <begin position="32"/>
        <end position="36"/>
    </location>
    <ligand>
        <name>GTP</name>
        <dbReference type="ChEBI" id="CHEBI:37565"/>
    </ligand>
</feature>
<comment type="subcellular location">
    <subcellularLocation>
        <location evidence="4">Cytoplasm</location>
    </subcellularLocation>
    <text evidence="4">Assembles at midcell at the inner surface of the cytoplasmic membrane.</text>
</comment>
<dbReference type="NCBIfam" id="TIGR00065">
    <property type="entry name" value="ftsZ"/>
    <property type="match status" value="1"/>
</dbReference>